<protein>
    <submittedName>
        <fullName evidence="3">Alpha/beta hydrolase</fullName>
    </submittedName>
</protein>
<accession>A0ABV3AVU0</accession>
<organism evidence="3 4">
    <name type="scientific">Streptomyces neyagawaensis</name>
    <dbReference type="NCBI Taxonomy" id="42238"/>
    <lineage>
        <taxon>Bacteria</taxon>
        <taxon>Bacillati</taxon>
        <taxon>Actinomycetota</taxon>
        <taxon>Actinomycetes</taxon>
        <taxon>Kitasatosporales</taxon>
        <taxon>Streptomycetaceae</taxon>
        <taxon>Streptomyces</taxon>
    </lineage>
</organism>
<evidence type="ECO:0000313" key="4">
    <source>
        <dbReference type="Proteomes" id="UP001551189"/>
    </source>
</evidence>
<feature type="domain" description="Alpha/beta hydrolase fold-3" evidence="2">
    <location>
        <begin position="103"/>
        <end position="308"/>
    </location>
</feature>
<evidence type="ECO:0000256" key="1">
    <source>
        <dbReference type="ARBA" id="ARBA00022801"/>
    </source>
</evidence>
<dbReference type="RefSeq" id="WP_359692166.1">
    <property type="nucleotide sequence ID" value="NZ_JBEYXT010000022.1"/>
</dbReference>
<dbReference type="InterPro" id="IPR013094">
    <property type="entry name" value="AB_hydrolase_3"/>
</dbReference>
<evidence type="ECO:0000313" key="3">
    <source>
        <dbReference type="EMBL" id="MEU6800884.1"/>
    </source>
</evidence>
<keyword evidence="1 3" id="KW-0378">Hydrolase</keyword>
<dbReference type="GO" id="GO:0016787">
    <property type="term" value="F:hydrolase activity"/>
    <property type="evidence" value="ECO:0007669"/>
    <property type="project" value="UniProtKB-KW"/>
</dbReference>
<proteinExistence type="predicted"/>
<gene>
    <name evidence="3" type="ORF">ABZ931_07690</name>
</gene>
<keyword evidence="4" id="KW-1185">Reference proteome</keyword>
<name>A0ABV3AVU0_9ACTN</name>
<dbReference type="PANTHER" id="PTHR48081:SF8">
    <property type="entry name" value="ALPHA_BETA HYDROLASE FOLD-3 DOMAIN-CONTAINING PROTEIN-RELATED"/>
    <property type="match status" value="1"/>
</dbReference>
<dbReference type="Pfam" id="PF07859">
    <property type="entry name" value="Abhydrolase_3"/>
    <property type="match status" value="1"/>
</dbReference>
<dbReference type="EMBL" id="JBEYXT010000022">
    <property type="protein sequence ID" value="MEU6800884.1"/>
    <property type="molecule type" value="Genomic_DNA"/>
</dbReference>
<dbReference type="InterPro" id="IPR029058">
    <property type="entry name" value="AB_hydrolase_fold"/>
</dbReference>
<reference evidence="3 4" key="1">
    <citation type="submission" date="2024-06" db="EMBL/GenBank/DDBJ databases">
        <title>The Natural Products Discovery Center: Release of the First 8490 Sequenced Strains for Exploring Actinobacteria Biosynthetic Diversity.</title>
        <authorList>
            <person name="Kalkreuter E."/>
            <person name="Kautsar S.A."/>
            <person name="Yang D."/>
            <person name="Bader C.D."/>
            <person name="Teijaro C.N."/>
            <person name="Fluegel L."/>
            <person name="Davis C.M."/>
            <person name="Simpson J.R."/>
            <person name="Lauterbach L."/>
            <person name="Steele A.D."/>
            <person name="Gui C."/>
            <person name="Meng S."/>
            <person name="Li G."/>
            <person name="Viehrig K."/>
            <person name="Ye F."/>
            <person name="Su P."/>
            <person name="Kiefer A.F."/>
            <person name="Nichols A."/>
            <person name="Cepeda A.J."/>
            <person name="Yan W."/>
            <person name="Fan B."/>
            <person name="Jiang Y."/>
            <person name="Adhikari A."/>
            <person name="Zheng C.-J."/>
            <person name="Schuster L."/>
            <person name="Cowan T.M."/>
            <person name="Smanski M.J."/>
            <person name="Chevrette M.G."/>
            <person name="De Carvalho L.P.S."/>
            <person name="Shen B."/>
        </authorList>
    </citation>
    <scope>NUCLEOTIDE SEQUENCE [LARGE SCALE GENOMIC DNA]</scope>
    <source>
        <strain evidence="3 4">NPDC046851</strain>
    </source>
</reference>
<sequence length="338" mass="35994">MTLLAVLAGLIAAATLGVAAAISTRRRALAAVPRELRHPVLFLPLNFGNPVTLAIARRVVPLAGAASRPGVRVEQRTLPATTDDLPVEVLTYQASGQAPRAALLWIHGGGLVVGAARQENTWCSRVADELGALVVSVDYRLAPENPYPAALDDCFGALRWLHANAAALGIDPDRIAVGGESAGGGLAAAVVQRAHDAGVPVRFQLLIYPMLDDRTALRADPPNSTIYTWTPDSNRFGWTSYLGRPPQDLDDRPYIAAARRRNLDGLPPAWIGVGDIDLFHDEDVDYARRLNEAGVACELRLESGMYHGADALLDGKAPSMTAFRAAALDALRTALAKP</sequence>
<dbReference type="InterPro" id="IPR050300">
    <property type="entry name" value="GDXG_lipolytic_enzyme"/>
</dbReference>
<dbReference type="PANTHER" id="PTHR48081">
    <property type="entry name" value="AB HYDROLASE SUPERFAMILY PROTEIN C4A8.06C"/>
    <property type="match status" value="1"/>
</dbReference>
<dbReference type="Proteomes" id="UP001551189">
    <property type="component" value="Unassembled WGS sequence"/>
</dbReference>
<evidence type="ECO:0000259" key="2">
    <source>
        <dbReference type="Pfam" id="PF07859"/>
    </source>
</evidence>
<dbReference type="SUPFAM" id="SSF53474">
    <property type="entry name" value="alpha/beta-Hydrolases"/>
    <property type="match status" value="1"/>
</dbReference>
<dbReference type="Gene3D" id="3.40.50.1820">
    <property type="entry name" value="alpha/beta hydrolase"/>
    <property type="match status" value="1"/>
</dbReference>
<comment type="caution">
    <text evidence="3">The sequence shown here is derived from an EMBL/GenBank/DDBJ whole genome shotgun (WGS) entry which is preliminary data.</text>
</comment>